<gene>
    <name evidence="2" type="ORF">UFOPK1788_00323</name>
</gene>
<protein>
    <submittedName>
        <fullName evidence="2">Unannotated protein</fullName>
    </submittedName>
</protein>
<dbReference type="Pfam" id="PF13834">
    <property type="entry name" value="DUF4193"/>
    <property type="match status" value="1"/>
</dbReference>
<proteinExistence type="predicted"/>
<feature type="compositionally biased region" description="Basic and acidic residues" evidence="1">
    <location>
        <begin position="1"/>
        <end position="17"/>
    </location>
</feature>
<sequence length="96" mass="10683">MATDYDSPRKTEEDHESLQAIQERVPEPRPGAEVDDADNPDSLEMSGQDLANIELDVVVLPPQADEFTCMTCFLVKNRSQLAKENKSGSYCFDCEG</sequence>
<accession>A0A6J6FF77</accession>
<dbReference type="InterPro" id="IPR025242">
    <property type="entry name" value="DUF4193"/>
</dbReference>
<name>A0A6J6FF77_9ZZZZ</name>
<reference evidence="2" key="1">
    <citation type="submission" date="2020-05" db="EMBL/GenBank/DDBJ databases">
        <authorList>
            <person name="Chiriac C."/>
            <person name="Salcher M."/>
            <person name="Ghai R."/>
            <person name="Kavagutti S V."/>
        </authorList>
    </citation>
    <scope>NUCLEOTIDE SEQUENCE</scope>
</reference>
<evidence type="ECO:0000256" key="1">
    <source>
        <dbReference type="SAM" id="MobiDB-lite"/>
    </source>
</evidence>
<dbReference type="EMBL" id="CAEZUE010000026">
    <property type="protein sequence ID" value="CAB4587576.1"/>
    <property type="molecule type" value="Genomic_DNA"/>
</dbReference>
<organism evidence="2">
    <name type="scientific">freshwater metagenome</name>
    <dbReference type="NCBI Taxonomy" id="449393"/>
    <lineage>
        <taxon>unclassified sequences</taxon>
        <taxon>metagenomes</taxon>
        <taxon>ecological metagenomes</taxon>
    </lineage>
</organism>
<feature type="region of interest" description="Disordered" evidence="1">
    <location>
        <begin position="1"/>
        <end position="41"/>
    </location>
</feature>
<dbReference type="AlphaFoldDB" id="A0A6J6FF77"/>
<evidence type="ECO:0000313" key="2">
    <source>
        <dbReference type="EMBL" id="CAB4587576.1"/>
    </source>
</evidence>